<feature type="compositionally biased region" description="Basic and acidic residues" evidence="2">
    <location>
        <begin position="1"/>
        <end position="11"/>
    </location>
</feature>
<dbReference type="Proteomes" id="UP001447188">
    <property type="component" value="Unassembled WGS sequence"/>
</dbReference>
<gene>
    <name evidence="3" type="ORF">Q9L58_006655</name>
</gene>
<feature type="coiled-coil region" evidence="1">
    <location>
        <begin position="42"/>
        <end position="125"/>
    </location>
</feature>
<accession>A0ABR3GF92</accession>
<evidence type="ECO:0000256" key="2">
    <source>
        <dbReference type="SAM" id="MobiDB-lite"/>
    </source>
</evidence>
<feature type="compositionally biased region" description="Acidic residues" evidence="2">
    <location>
        <begin position="383"/>
        <end position="411"/>
    </location>
</feature>
<keyword evidence="1" id="KW-0175">Coiled coil</keyword>
<feature type="region of interest" description="Disordered" evidence="2">
    <location>
        <begin position="376"/>
        <end position="417"/>
    </location>
</feature>
<protein>
    <submittedName>
        <fullName evidence="3">Uncharacterized protein</fullName>
    </submittedName>
</protein>
<comment type="caution">
    <text evidence="3">The sequence shown here is derived from an EMBL/GenBank/DDBJ whole genome shotgun (WGS) entry which is preliminary data.</text>
</comment>
<reference evidence="3 4" key="1">
    <citation type="submission" date="2024-02" db="EMBL/GenBank/DDBJ databases">
        <title>Discinaceae phylogenomics.</title>
        <authorList>
            <person name="Dirks A.C."/>
            <person name="James T.Y."/>
        </authorList>
    </citation>
    <scope>NUCLEOTIDE SEQUENCE [LARGE SCALE GENOMIC DNA]</scope>
    <source>
        <strain evidence="3 4">ACD0624</strain>
    </source>
</reference>
<feature type="region of interest" description="Disordered" evidence="2">
    <location>
        <begin position="1"/>
        <end position="33"/>
    </location>
</feature>
<proteinExistence type="predicted"/>
<sequence length="460" mass="52563">MYGRGPYERTRFTRRGSAATQPQENFSPLADPERKPECEVFIEELVTELTAEKEKHAEAITELAESRRRIRELDEALVAGEKEVAMLKHRQERVIRDHKRYITFRRTAESEIEKGRQSIARLSQTTSELHSNNTTLENKSKQQALHIRRLHDETETQRAHITELTGAIMQSSTIATPSRDDDYFAGEFARLTGAIRQWVLRYFDPLGAPVLKYRDLPAILADSLARTTLAYSSIIRSYTKIKLGRKEIEAGIAHRLTEHIFNHSFIFTMSAWPPISPAEFPAVSEMHKWRSQTATMLSQRTGFDARFANAVSSVTEELGTYFVRYAKPGVEASRVKVLRAIVEQAARLEVEISRELSVFQMPYIKPGSRYEMEHLDDRSGNVDEGEDGSDSEEDEDDEDDDDDDDDDDEENGEKGVHRRREFIVETVLFPPVVRLEYDDQGKIATTPIIVRKGVVTAIRS</sequence>
<name>A0ABR3GF92_9PEZI</name>
<organism evidence="3 4">
    <name type="scientific">Discina gigas</name>
    <dbReference type="NCBI Taxonomy" id="1032678"/>
    <lineage>
        <taxon>Eukaryota</taxon>
        <taxon>Fungi</taxon>
        <taxon>Dikarya</taxon>
        <taxon>Ascomycota</taxon>
        <taxon>Pezizomycotina</taxon>
        <taxon>Pezizomycetes</taxon>
        <taxon>Pezizales</taxon>
        <taxon>Discinaceae</taxon>
        <taxon>Discina</taxon>
    </lineage>
</organism>
<keyword evidence="4" id="KW-1185">Reference proteome</keyword>
<evidence type="ECO:0000313" key="4">
    <source>
        <dbReference type="Proteomes" id="UP001447188"/>
    </source>
</evidence>
<evidence type="ECO:0000313" key="3">
    <source>
        <dbReference type="EMBL" id="KAL0634407.1"/>
    </source>
</evidence>
<evidence type="ECO:0000256" key="1">
    <source>
        <dbReference type="SAM" id="Coils"/>
    </source>
</evidence>
<dbReference type="EMBL" id="JBBBZM010000095">
    <property type="protein sequence ID" value="KAL0634407.1"/>
    <property type="molecule type" value="Genomic_DNA"/>
</dbReference>